<gene>
    <name evidence="3" type="ORF">SAMN02745129_2049</name>
</gene>
<sequence length="98" mass="10725">MKLQQRSDGVDGLQSLQVSHIVMLVVAVAGVAVLAVFKPATAALLTFFGGLAWYSKSKVPAFTPNAPKGEREEEDMDPIKPEMYQARRRPNRGPAESR</sequence>
<proteinExistence type="predicted"/>
<evidence type="ECO:0000256" key="1">
    <source>
        <dbReference type="SAM" id="MobiDB-lite"/>
    </source>
</evidence>
<dbReference type="AlphaFoldDB" id="A0A1M5T9N5"/>
<dbReference type="EMBL" id="FQXG01000003">
    <property type="protein sequence ID" value="SHH47330.1"/>
    <property type="molecule type" value="Genomic_DNA"/>
</dbReference>
<dbReference type="STRING" id="299255.SAMN02745129_2049"/>
<evidence type="ECO:0000313" key="3">
    <source>
        <dbReference type="EMBL" id="SHH47330.1"/>
    </source>
</evidence>
<accession>A0A1M5T9N5</accession>
<feature type="region of interest" description="Disordered" evidence="1">
    <location>
        <begin position="59"/>
        <end position="98"/>
    </location>
</feature>
<keyword evidence="2" id="KW-1133">Transmembrane helix</keyword>
<keyword evidence="4" id="KW-1185">Reference proteome</keyword>
<keyword evidence="2" id="KW-0472">Membrane</keyword>
<name>A0A1M5T9N5_9GAMM</name>
<dbReference type="Proteomes" id="UP000184268">
    <property type="component" value="Unassembled WGS sequence"/>
</dbReference>
<dbReference type="RefSeq" id="WP_067663484.1">
    <property type="nucleotide sequence ID" value="NZ_FQXG01000003.1"/>
</dbReference>
<feature type="transmembrane region" description="Helical" evidence="2">
    <location>
        <begin position="21"/>
        <end position="54"/>
    </location>
</feature>
<evidence type="ECO:0000313" key="4">
    <source>
        <dbReference type="Proteomes" id="UP000184268"/>
    </source>
</evidence>
<organism evidence="3 4">
    <name type="scientific">Ferrimonas marina</name>
    <dbReference type="NCBI Taxonomy" id="299255"/>
    <lineage>
        <taxon>Bacteria</taxon>
        <taxon>Pseudomonadati</taxon>
        <taxon>Pseudomonadota</taxon>
        <taxon>Gammaproteobacteria</taxon>
        <taxon>Alteromonadales</taxon>
        <taxon>Ferrimonadaceae</taxon>
        <taxon>Ferrimonas</taxon>
    </lineage>
</organism>
<reference evidence="4" key="1">
    <citation type="submission" date="2016-11" db="EMBL/GenBank/DDBJ databases">
        <authorList>
            <person name="Varghese N."/>
            <person name="Submissions S."/>
        </authorList>
    </citation>
    <scope>NUCLEOTIDE SEQUENCE [LARGE SCALE GENOMIC DNA]</scope>
    <source>
        <strain evidence="4">DSM 16917</strain>
    </source>
</reference>
<keyword evidence="2" id="KW-0812">Transmembrane</keyword>
<protein>
    <submittedName>
        <fullName evidence="3">Uncharacterized protein</fullName>
    </submittedName>
</protein>
<evidence type="ECO:0000256" key="2">
    <source>
        <dbReference type="SAM" id="Phobius"/>
    </source>
</evidence>